<reference evidence="2 3" key="1">
    <citation type="submission" date="2014-10" db="EMBL/GenBank/DDBJ databases">
        <title>Draft genome sequence of Actinoplanes utahensis NRRL 12052.</title>
        <authorList>
            <person name="Velasco-Bucheli B."/>
            <person name="del Cerro C."/>
            <person name="Hormigo D."/>
            <person name="Garcia J.L."/>
            <person name="Acebal C."/>
            <person name="Arroyo M."/>
            <person name="de la Mata I."/>
        </authorList>
    </citation>
    <scope>NUCLEOTIDE SEQUENCE [LARGE SCALE GENOMIC DNA]</scope>
    <source>
        <strain evidence="2 3">NRRL 12052</strain>
    </source>
</reference>
<sequence>MRIGLKALVTVPALLAAVAVATPAQAAPIALSEGHVDVVDVAYEGGQLEIAIHDEETDTEYEPSDVLLVVKKESATPVPTDPAFSFLGAPGATVYVLPDTETEGLLFPGLAAEEVEPGVFLDDQVTIRFKQVVGPDGVSLFGYHPDGSPNKRVDSEDGLPDGIVLGAGAHAHTNWAFEKAGKYWIKVDATAKLASTGATVTSPATWLTFRVDKN</sequence>
<feature type="chain" id="PRO_5002034117" description="Surface-anchored protein" evidence="1">
    <location>
        <begin position="27"/>
        <end position="214"/>
    </location>
</feature>
<dbReference type="OrthoDB" id="4424311at2"/>
<dbReference type="EMBL" id="JRTT01000008">
    <property type="protein sequence ID" value="KHD77799.1"/>
    <property type="molecule type" value="Genomic_DNA"/>
</dbReference>
<evidence type="ECO:0000313" key="2">
    <source>
        <dbReference type="EMBL" id="KHD77799.1"/>
    </source>
</evidence>
<dbReference type="InterPro" id="IPR022435">
    <property type="entry name" value="Surface-anchored_actinobac"/>
</dbReference>
<keyword evidence="1" id="KW-0732">Signal</keyword>
<accession>A0A0A6UTP4</accession>
<name>A0A0A6UTP4_ACTUT</name>
<protein>
    <recommendedName>
        <fullName evidence="4">Surface-anchored protein</fullName>
    </recommendedName>
</protein>
<evidence type="ECO:0008006" key="4">
    <source>
        <dbReference type="Google" id="ProtNLM"/>
    </source>
</evidence>
<dbReference type="eggNOG" id="COG0803">
    <property type="taxonomic scope" value="Bacteria"/>
</dbReference>
<dbReference type="NCBIfam" id="NF038134">
    <property type="entry name" value="choice_anch_M"/>
    <property type="match status" value="1"/>
</dbReference>
<keyword evidence="3" id="KW-1185">Reference proteome</keyword>
<comment type="caution">
    <text evidence="2">The sequence shown here is derived from an EMBL/GenBank/DDBJ whole genome shotgun (WGS) entry which is preliminary data.</text>
</comment>
<evidence type="ECO:0000256" key="1">
    <source>
        <dbReference type="SAM" id="SignalP"/>
    </source>
</evidence>
<dbReference type="Proteomes" id="UP000054537">
    <property type="component" value="Unassembled WGS sequence"/>
</dbReference>
<dbReference type="NCBIfam" id="TIGR03769">
    <property type="entry name" value="P_ac_wall_RPT"/>
    <property type="match status" value="1"/>
</dbReference>
<organism evidence="2 3">
    <name type="scientific">Actinoplanes utahensis</name>
    <dbReference type="NCBI Taxonomy" id="1869"/>
    <lineage>
        <taxon>Bacteria</taxon>
        <taxon>Bacillati</taxon>
        <taxon>Actinomycetota</taxon>
        <taxon>Actinomycetes</taxon>
        <taxon>Micromonosporales</taxon>
        <taxon>Micromonosporaceae</taxon>
        <taxon>Actinoplanes</taxon>
    </lineage>
</organism>
<gene>
    <name evidence="2" type="ORF">MB27_08320</name>
</gene>
<evidence type="ECO:0000313" key="3">
    <source>
        <dbReference type="Proteomes" id="UP000054537"/>
    </source>
</evidence>
<feature type="signal peptide" evidence="1">
    <location>
        <begin position="1"/>
        <end position="26"/>
    </location>
</feature>
<proteinExistence type="predicted"/>
<dbReference type="AlphaFoldDB" id="A0A0A6UTP4"/>
<dbReference type="RefSeq" id="WP_043523601.1">
    <property type="nucleotide sequence ID" value="NZ_BAABKU010000026.1"/>
</dbReference>